<dbReference type="OrthoDB" id="671595at2759"/>
<dbReference type="SUPFAM" id="SSF56574">
    <property type="entry name" value="Serpins"/>
    <property type="match status" value="1"/>
</dbReference>
<evidence type="ECO:0000313" key="2">
    <source>
        <dbReference type="EMBL" id="PHJ21452.1"/>
    </source>
</evidence>
<evidence type="ECO:0000259" key="1">
    <source>
        <dbReference type="Pfam" id="PF00079"/>
    </source>
</evidence>
<keyword evidence="3" id="KW-1185">Reference proteome</keyword>
<dbReference type="InterPro" id="IPR023796">
    <property type="entry name" value="Serpin_dom"/>
</dbReference>
<dbReference type="InterPro" id="IPR036186">
    <property type="entry name" value="Serpin_sf"/>
</dbReference>
<protein>
    <recommendedName>
        <fullName evidence="1">Serpin domain-containing protein</fullName>
    </recommendedName>
</protein>
<sequence length="122" mass="13988">MRRFFHEEKEDFLIPGLIPPAFFGFGERIYVTSDRDDQQLLSYGDRLRAIGTEVALFDFRSRQDAVTQINAFISENTEDLIDGVVSSSDLRTRPDVIAVNAAVLKAQWKKPFTEIFQDTFHA</sequence>
<dbReference type="AlphaFoldDB" id="A0A2C6L033"/>
<feature type="domain" description="Serpin" evidence="1">
    <location>
        <begin position="50"/>
        <end position="115"/>
    </location>
</feature>
<dbReference type="VEuPathDB" id="ToxoDB:CSUI_004708"/>
<comment type="caution">
    <text evidence="2">The sequence shown here is derived from an EMBL/GenBank/DDBJ whole genome shotgun (WGS) entry which is preliminary data.</text>
</comment>
<accession>A0A2C6L033</accession>
<gene>
    <name evidence="2" type="ORF">CSUI_004708</name>
</gene>
<dbReference type="GeneID" id="94428104"/>
<dbReference type="EMBL" id="MIGC01002241">
    <property type="protein sequence ID" value="PHJ21452.1"/>
    <property type="molecule type" value="Genomic_DNA"/>
</dbReference>
<proteinExistence type="predicted"/>
<dbReference type="Proteomes" id="UP000221165">
    <property type="component" value="Unassembled WGS sequence"/>
</dbReference>
<name>A0A2C6L033_9APIC</name>
<dbReference type="RefSeq" id="XP_067923134.1">
    <property type="nucleotide sequence ID" value="XM_068064893.1"/>
</dbReference>
<evidence type="ECO:0000313" key="3">
    <source>
        <dbReference type="Proteomes" id="UP000221165"/>
    </source>
</evidence>
<dbReference type="Gene3D" id="3.30.497.10">
    <property type="entry name" value="Antithrombin, subunit I, domain 2"/>
    <property type="match status" value="1"/>
</dbReference>
<reference evidence="2 3" key="1">
    <citation type="journal article" date="2017" name="Int. J. Parasitol.">
        <title>The genome of the protozoan parasite Cystoisospora suis and a reverse vaccinology approach to identify vaccine candidates.</title>
        <authorList>
            <person name="Palmieri N."/>
            <person name="Shrestha A."/>
            <person name="Ruttkowski B."/>
            <person name="Beck T."/>
            <person name="Vogl C."/>
            <person name="Tomley F."/>
            <person name="Blake D.P."/>
            <person name="Joachim A."/>
        </authorList>
    </citation>
    <scope>NUCLEOTIDE SEQUENCE [LARGE SCALE GENOMIC DNA]</scope>
    <source>
        <strain evidence="2 3">Wien I</strain>
    </source>
</reference>
<feature type="non-terminal residue" evidence="2">
    <location>
        <position position="122"/>
    </location>
</feature>
<dbReference type="Pfam" id="PF00079">
    <property type="entry name" value="Serpin"/>
    <property type="match status" value="1"/>
</dbReference>
<dbReference type="InterPro" id="IPR042178">
    <property type="entry name" value="Serpin_sf_1"/>
</dbReference>
<organism evidence="2 3">
    <name type="scientific">Cystoisospora suis</name>
    <dbReference type="NCBI Taxonomy" id="483139"/>
    <lineage>
        <taxon>Eukaryota</taxon>
        <taxon>Sar</taxon>
        <taxon>Alveolata</taxon>
        <taxon>Apicomplexa</taxon>
        <taxon>Conoidasida</taxon>
        <taxon>Coccidia</taxon>
        <taxon>Eucoccidiorida</taxon>
        <taxon>Eimeriorina</taxon>
        <taxon>Sarcocystidae</taxon>
        <taxon>Cystoisospora</taxon>
    </lineage>
</organism>